<dbReference type="EMBL" id="VXIV02001275">
    <property type="protein sequence ID" value="KAF6033634.1"/>
    <property type="molecule type" value="Genomic_DNA"/>
</dbReference>
<dbReference type="AlphaFoldDB" id="A0A7J7K6P6"/>
<comment type="caution">
    <text evidence="1">The sequence shown here is derived from an EMBL/GenBank/DDBJ whole genome shotgun (WGS) entry which is preliminary data.</text>
</comment>
<gene>
    <name evidence="1" type="ORF">EB796_008061</name>
</gene>
<keyword evidence="2" id="KW-1185">Reference proteome</keyword>
<proteinExistence type="predicted"/>
<evidence type="ECO:0000313" key="1">
    <source>
        <dbReference type="EMBL" id="KAF6033634.1"/>
    </source>
</evidence>
<protein>
    <submittedName>
        <fullName evidence="1">Uncharacterized protein</fullName>
    </submittedName>
</protein>
<name>A0A7J7K6P6_BUGNE</name>
<evidence type="ECO:0000313" key="2">
    <source>
        <dbReference type="Proteomes" id="UP000593567"/>
    </source>
</evidence>
<organism evidence="1 2">
    <name type="scientific">Bugula neritina</name>
    <name type="common">Brown bryozoan</name>
    <name type="synonym">Sertularia neritina</name>
    <dbReference type="NCBI Taxonomy" id="10212"/>
    <lineage>
        <taxon>Eukaryota</taxon>
        <taxon>Metazoa</taxon>
        <taxon>Spiralia</taxon>
        <taxon>Lophotrochozoa</taxon>
        <taxon>Bryozoa</taxon>
        <taxon>Gymnolaemata</taxon>
        <taxon>Cheilostomatida</taxon>
        <taxon>Flustrina</taxon>
        <taxon>Buguloidea</taxon>
        <taxon>Bugulidae</taxon>
        <taxon>Bugula</taxon>
    </lineage>
</organism>
<accession>A0A7J7K6P6</accession>
<dbReference type="Proteomes" id="UP000593567">
    <property type="component" value="Unassembled WGS sequence"/>
</dbReference>
<reference evidence="1" key="1">
    <citation type="submission" date="2020-06" db="EMBL/GenBank/DDBJ databases">
        <title>Draft genome of Bugula neritina, a colonial animal packing powerful symbionts and potential medicines.</title>
        <authorList>
            <person name="Rayko M."/>
        </authorList>
    </citation>
    <scope>NUCLEOTIDE SEQUENCE [LARGE SCALE GENOMIC DNA]</scope>
    <source>
        <strain evidence="1">Kwan_BN1</strain>
    </source>
</reference>
<sequence>MKWAIGVQKRAQVIQHCHSTEKFHKFSSRYSTLHSSMEQLMTRSTISVEAFQLGVSGRWYEIDLSSCKSCRWLRYY</sequence>